<dbReference type="HOGENOM" id="CLU_2786409_0_0_0"/>
<dbReference type="STRING" id="459349.CLOAM0573"/>
<dbReference type="EMBL" id="CU466930">
    <property type="protein sequence ID" value="CAO80460.1"/>
    <property type="molecule type" value="Genomic_DNA"/>
</dbReference>
<dbReference type="Proteomes" id="UP000002019">
    <property type="component" value="Chromosome"/>
</dbReference>
<dbReference type="RefSeq" id="WP_015424320.1">
    <property type="nucleotide sequence ID" value="NC_020449.1"/>
</dbReference>
<dbReference type="AlphaFoldDB" id="B0VGM3"/>
<proteinExistence type="predicted"/>
<evidence type="ECO:0000313" key="2">
    <source>
        <dbReference type="Proteomes" id="UP000002019"/>
    </source>
</evidence>
<keyword evidence="2" id="KW-1185">Reference proteome</keyword>
<accession>B0VGM3</accession>
<protein>
    <submittedName>
        <fullName evidence="1">Uncharacterized protein</fullName>
    </submittedName>
</protein>
<reference evidence="1 2" key="1">
    <citation type="journal article" date="2008" name="J. Bacteriol.">
        <title>'Candidatus Cloacamonas acidaminovorans': genome sequence reconstruction provides a first glimpse of a new bacterial division.</title>
        <authorList>
            <person name="Pelletier E."/>
            <person name="Kreimeyer A."/>
            <person name="Bocs S."/>
            <person name="Rouy Z."/>
            <person name="Gyapay G."/>
            <person name="Chouari R."/>
            <person name="Riviere D."/>
            <person name="Ganesan A."/>
            <person name="Daegelen P."/>
            <person name="Sghir A."/>
            <person name="Cohen G.N."/>
            <person name="Medigue C."/>
            <person name="Weissenbach J."/>
            <person name="Le Paslier D."/>
        </authorList>
    </citation>
    <scope>NUCLEOTIDE SEQUENCE [LARGE SCALE GENOMIC DNA]</scope>
    <source>
        <strain evidence="2">Evry</strain>
    </source>
</reference>
<evidence type="ECO:0000313" key="1">
    <source>
        <dbReference type="EMBL" id="CAO80460.1"/>
    </source>
</evidence>
<dbReference type="OrthoDB" id="9876758at2"/>
<gene>
    <name evidence="1" type="ordered locus">CLOAM0573</name>
</gene>
<name>B0VGM3_CLOAI</name>
<dbReference type="KEGG" id="caci:CLOAM0573"/>
<organism evidence="1 2">
    <name type="scientific">Cloacimonas acidaminovorans (strain Evry)</name>
    <dbReference type="NCBI Taxonomy" id="459349"/>
    <lineage>
        <taxon>Bacteria</taxon>
        <taxon>Pseudomonadati</taxon>
        <taxon>Candidatus Cloacimonadota</taxon>
        <taxon>Candidatus Cloacimonadia</taxon>
        <taxon>Candidatus Cloacimonadales</taxon>
        <taxon>Candidatus Cloacimonadaceae</taxon>
        <taxon>Candidatus Cloacimonas</taxon>
    </lineage>
</organism>
<sequence>MGKAKSFAAKVAHDNSTEGKVICPVCNTEIKRIKLITNKKKNGGWTPQKEYAKICKCNEADILAGKNL</sequence>